<dbReference type="InterPro" id="IPR030960">
    <property type="entry name" value="DHQS/DOIS_N"/>
</dbReference>
<keyword evidence="17 19" id="KW-0456">Lyase</keyword>
<comment type="pathway">
    <text evidence="6 19">Metabolic intermediate biosynthesis; chorismate biosynthesis; chorismate from D-erythrose 4-phosphate and phosphoenolpyruvate: step 2/7.</text>
</comment>
<evidence type="ECO:0000256" key="11">
    <source>
        <dbReference type="ARBA" id="ARBA00022605"/>
    </source>
</evidence>
<evidence type="ECO:0000259" key="21">
    <source>
        <dbReference type="Pfam" id="PF24621"/>
    </source>
</evidence>
<evidence type="ECO:0000256" key="4">
    <source>
        <dbReference type="ARBA" id="ARBA00003485"/>
    </source>
</evidence>
<comment type="cofactor">
    <cofactor evidence="2 19">
        <name>NAD(+)</name>
        <dbReference type="ChEBI" id="CHEBI:57540"/>
    </cofactor>
</comment>
<keyword evidence="16 19" id="KW-0057">Aromatic amino acid biosynthesis</keyword>
<evidence type="ECO:0000256" key="3">
    <source>
        <dbReference type="ARBA" id="ARBA00001947"/>
    </source>
</evidence>
<keyword evidence="18 19" id="KW-0170">Cobalt</keyword>
<dbReference type="Gene3D" id="1.20.1090.10">
    <property type="entry name" value="Dehydroquinate synthase-like - alpha domain"/>
    <property type="match status" value="1"/>
</dbReference>
<dbReference type="InterPro" id="IPR056179">
    <property type="entry name" value="DHQS_C"/>
</dbReference>
<feature type="binding site" evidence="19">
    <location>
        <position position="152"/>
    </location>
    <ligand>
        <name>NAD(+)</name>
        <dbReference type="ChEBI" id="CHEBI:57540"/>
    </ligand>
</feature>
<sequence length="365" mass="39222">MRTVRVAFGERSYTIWIGASALCRLGEAACSCFPGGRALVVSDRNVARPYGPAALASLRKAGIRAELLAVPAGERSKSLSQLSRIFDRLASLKLDRGCGLVALGGGVIGDLGGLAAAIFLRGIPYIQAPTSLLAQVDSSVGGKTAVDHRLGKNLIGAFYQPAAVLSDIASLDTLPAREFRSGMAEVVKHAAIADAALFTYLERNAARIQDRNKAALERVVAENCRLKARIVEKDERETGLRQSLNFGHTLGHAIETLAGYSRRLLHGEAVAMGMTAAARLSCEEGLCPKGDVKRLVALLERFGLPTAMRRPPALRQLEGAVESDKKRRRGKPRFVLLERIGKVRYGCELSSRGWRTALSGRPVKG</sequence>
<dbReference type="AlphaFoldDB" id="A0A932ZTQ6"/>
<feature type="binding site" evidence="19">
    <location>
        <begin position="130"/>
        <end position="131"/>
    </location>
    <ligand>
        <name>NAD(+)</name>
        <dbReference type="ChEBI" id="CHEBI:57540"/>
    </ligand>
</feature>
<dbReference type="PANTHER" id="PTHR43622:SF7">
    <property type="entry name" value="3-DEHYDROQUINATE SYNTHASE, CHLOROPLASTIC"/>
    <property type="match status" value="1"/>
</dbReference>
<feature type="binding site" evidence="19">
    <location>
        <begin position="106"/>
        <end position="110"/>
    </location>
    <ligand>
        <name>NAD(+)</name>
        <dbReference type="ChEBI" id="CHEBI:57540"/>
    </ligand>
</feature>
<evidence type="ECO:0000256" key="16">
    <source>
        <dbReference type="ARBA" id="ARBA00023141"/>
    </source>
</evidence>
<dbReference type="PANTHER" id="PTHR43622">
    <property type="entry name" value="3-DEHYDROQUINATE SYNTHASE"/>
    <property type="match status" value="1"/>
</dbReference>
<comment type="cofactor">
    <cofactor evidence="3">
        <name>Zn(2+)</name>
        <dbReference type="ChEBI" id="CHEBI:29105"/>
    </cofactor>
</comment>
<keyword evidence="12 19" id="KW-0479">Metal-binding</keyword>
<comment type="subcellular location">
    <subcellularLocation>
        <location evidence="5 19">Cytoplasm</location>
    </subcellularLocation>
</comment>
<dbReference type="InterPro" id="IPR016037">
    <property type="entry name" value="DHQ_synth_AroB"/>
</dbReference>
<proteinExistence type="inferred from homology"/>
<evidence type="ECO:0000313" key="22">
    <source>
        <dbReference type="EMBL" id="MBI4251310.1"/>
    </source>
</evidence>
<dbReference type="FunFam" id="3.40.50.1970:FF:000007">
    <property type="entry name" value="Pentafunctional AROM polypeptide"/>
    <property type="match status" value="1"/>
</dbReference>
<feature type="domain" description="3-dehydroquinate synthase C-terminal" evidence="21">
    <location>
        <begin position="182"/>
        <end position="326"/>
    </location>
</feature>
<dbReference type="GO" id="GO:0046872">
    <property type="term" value="F:metal ion binding"/>
    <property type="evidence" value="ECO:0007669"/>
    <property type="project" value="UniProtKB-KW"/>
</dbReference>
<keyword evidence="14 19" id="KW-0862">Zinc</keyword>
<dbReference type="SUPFAM" id="SSF56796">
    <property type="entry name" value="Dehydroquinate synthase-like"/>
    <property type="match status" value="1"/>
</dbReference>
<evidence type="ECO:0000256" key="17">
    <source>
        <dbReference type="ARBA" id="ARBA00023239"/>
    </source>
</evidence>
<keyword evidence="11 19" id="KW-0028">Amino-acid biosynthesis</keyword>
<feature type="domain" description="3-dehydroquinate synthase N-terminal" evidence="20">
    <location>
        <begin position="69"/>
        <end position="180"/>
    </location>
</feature>
<evidence type="ECO:0000256" key="2">
    <source>
        <dbReference type="ARBA" id="ARBA00001911"/>
    </source>
</evidence>
<evidence type="ECO:0000256" key="9">
    <source>
        <dbReference type="ARBA" id="ARBA00017684"/>
    </source>
</evidence>
<dbReference type="InterPro" id="IPR050071">
    <property type="entry name" value="Dehydroquinate_synthase"/>
</dbReference>
<evidence type="ECO:0000256" key="10">
    <source>
        <dbReference type="ARBA" id="ARBA00022490"/>
    </source>
</evidence>
<keyword evidence="15 19" id="KW-0520">NAD</keyword>
<accession>A0A932ZTQ6</accession>
<evidence type="ECO:0000256" key="18">
    <source>
        <dbReference type="ARBA" id="ARBA00023285"/>
    </source>
</evidence>
<comment type="catalytic activity">
    <reaction evidence="1 19">
        <text>7-phospho-2-dehydro-3-deoxy-D-arabino-heptonate = 3-dehydroquinate + phosphate</text>
        <dbReference type="Rhea" id="RHEA:21968"/>
        <dbReference type="ChEBI" id="CHEBI:32364"/>
        <dbReference type="ChEBI" id="CHEBI:43474"/>
        <dbReference type="ChEBI" id="CHEBI:58394"/>
        <dbReference type="EC" id="4.2.3.4"/>
    </reaction>
</comment>
<dbReference type="EMBL" id="JACQRX010000113">
    <property type="protein sequence ID" value="MBI4251310.1"/>
    <property type="molecule type" value="Genomic_DNA"/>
</dbReference>
<evidence type="ECO:0000256" key="15">
    <source>
        <dbReference type="ARBA" id="ARBA00023027"/>
    </source>
</evidence>
<keyword evidence="13 19" id="KW-0547">Nucleotide-binding</keyword>
<evidence type="ECO:0000256" key="12">
    <source>
        <dbReference type="ARBA" id="ARBA00022723"/>
    </source>
</evidence>
<evidence type="ECO:0000313" key="23">
    <source>
        <dbReference type="Proteomes" id="UP000752292"/>
    </source>
</evidence>
<dbReference type="GO" id="GO:0009073">
    <property type="term" value="P:aromatic amino acid family biosynthetic process"/>
    <property type="evidence" value="ECO:0007669"/>
    <property type="project" value="UniProtKB-KW"/>
</dbReference>
<dbReference type="GO" id="GO:0008652">
    <property type="term" value="P:amino acid biosynthetic process"/>
    <property type="evidence" value="ECO:0007669"/>
    <property type="project" value="UniProtKB-KW"/>
</dbReference>
<dbReference type="Pfam" id="PF01761">
    <property type="entry name" value="DHQ_synthase"/>
    <property type="match status" value="1"/>
</dbReference>
<comment type="caution">
    <text evidence="22">The sequence shown here is derived from an EMBL/GenBank/DDBJ whole genome shotgun (WGS) entry which is preliminary data.</text>
</comment>
<comment type="cofactor">
    <cofactor evidence="19">
        <name>Co(2+)</name>
        <dbReference type="ChEBI" id="CHEBI:48828"/>
    </cofactor>
    <cofactor evidence="19">
        <name>Zn(2+)</name>
        <dbReference type="ChEBI" id="CHEBI:29105"/>
    </cofactor>
    <text evidence="19">Binds 1 divalent metal cation per subunit. Can use either Co(2+) or Zn(2+).</text>
</comment>
<protein>
    <recommendedName>
        <fullName evidence="9 19">3-dehydroquinate synthase</fullName>
        <shortName evidence="19">DHQS</shortName>
        <ecNumber evidence="8 19">4.2.3.4</ecNumber>
    </recommendedName>
</protein>
<organism evidence="22 23">
    <name type="scientific">Tectimicrobiota bacterium</name>
    <dbReference type="NCBI Taxonomy" id="2528274"/>
    <lineage>
        <taxon>Bacteria</taxon>
        <taxon>Pseudomonadati</taxon>
        <taxon>Nitrospinota/Tectimicrobiota group</taxon>
        <taxon>Candidatus Tectimicrobiota</taxon>
    </lineage>
</organism>
<dbReference type="GO" id="GO:0009423">
    <property type="term" value="P:chorismate biosynthetic process"/>
    <property type="evidence" value="ECO:0007669"/>
    <property type="project" value="UniProtKB-UniRule"/>
</dbReference>
<evidence type="ECO:0000256" key="19">
    <source>
        <dbReference type="HAMAP-Rule" id="MF_00110"/>
    </source>
</evidence>
<evidence type="ECO:0000256" key="6">
    <source>
        <dbReference type="ARBA" id="ARBA00004661"/>
    </source>
</evidence>
<evidence type="ECO:0000256" key="5">
    <source>
        <dbReference type="ARBA" id="ARBA00004496"/>
    </source>
</evidence>
<feature type="binding site" evidence="19">
    <location>
        <position position="185"/>
    </location>
    <ligand>
        <name>Zn(2+)</name>
        <dbReference type="ChEBI" id="CHEBI:29105"/>
    </ligand>
</feature>
<name>A0A932ZTQ6_UNCTE</name>
<dbReference type="HAMAP" id="MF_00110">
    <property type="entry name" value="DHQ_synthase"/>
    <property type="match status" value="1"/>
</dbReference>
<dbReference type="GO" id="GO:0005737">
    <property type="term" value="C:cytoplasm"/>
    <property type="evidence" value="ECO:0007669"/>
    <property type="project" value="UniProtKB-SubCell"/>
</dbReference>
<dbReference type="Proteomes" id="UP000752292">
    <property type="component" value="Unassembled WGS sequence"/>
</dbReference>
<feature type="binding site" evidence="19">
    <location>
        <position position="143"/>
    </location>
    <ligand>
        <name>NAD(+)</name>
        <dbReference type="ChEBI" id="CHEBI:57540"/>
    </ligand>
</feature>
<evidence type="ECO:0000256" key="13">
    <source>
        <dbReference type="ARBA" id="ARBA00022741"/>
    </source>
</evidence>
<comment type="caution">
    <text evidence="19">Lacks conserved residue(s) required for the propagation of feature annotation.</text>
</comment>
<dbReference type="GO" id="GO:0000166">
    <property type="term" value="F:nucleotide binding"/>
    <property type="evidence" value="ECO:0007669"/>
    <property type="project" value="UniProtKB-KW"/>
</dbReference>
<comment type="function">
    <text evidence="4 19">Catalyzes the conversion of 3-deoxy-D-arabino-heptulosonate 7-phosphate (DAHP) to dehydroquinate (DHQ).</text>
</comment>
<evidence type="ECO:0000256" key="14">
    <source>
        <dbReference type="ARBA" id="ARBA00022833"/>
    </source>
</evidence>
<gene>
    <name evidence="19 22" type="primary">aroB</name>
    <name evidence="22" type="ORF">HY618_02535</name>
</gene>
<dbReference type="CDD" id="cd08195">
    <property type="entry name" value="DHQS"/>
    <property type="match status" value="1"/>
</dbReference>
<dbReference type="Gene3D" id="3.40.50.1970">
    <property type="match status" value="1"/>
</dbReference>
<keyword evidence="10 19" id="KW-0963">Cytoplasm</keyword>
<evidence type="ECO:0000259" key="20">
    <source>
        <dbReference type="Pfam" id="PF01761"/>
    </source>
</evidence>
<dbReference type="PIRSF" id="PIRSF001455">
    <property type="entry name" value="DHQ_synth"/>
    <property type="match status" value="1"/>
</dbReference>
<evidence type="ECO:0000256" key="7">
    <source>
        <dbReference type="ARBA" id="ARBA00005412"/>
    </source>
</evidence>
<dbReference type="NCBIfam" id="TIGR01357">
    <property type="entry name" value="aroB"/>
    <property type="match status" value="1"/>
</dbReference>
<dbReference type="InterPro" id="IPR030963">
    <property type="entry name" value="DHQ_synth_fam"/>
</dbReference>
<dbReference type="EC" id="4.2.3.4" evidence="8 19"/>
<comment type="similarity">
    <text evidence="7 19">Belongs to the sugar phosphate cyclases superfamily. Dehydroquinate synthase family.</text>
</comment>
<feature type="binding site" evidence="19">
    <location>
        <position position="248"/>
    </location>
    <ligand>
        <name>Zn(2+)</name>
        <dbReference type="ChEBI" id="CHEBI:29105"/>
    </ligand>
</feature>
<evidence type="ECO:0000256" key="8">
    <source>
        <dbReference type="ARBA" id="ARBA00013031"/>
    </source>
</evidence>
<evidence type="ECO:0000256" key="1">
    <source>
        <dbReference type="ARBA" id="ARBA00001393"/>
    </source>
</evidence>
<dbReference type="GO" id="GO:0003856">
    <property type="term" value="F:3-dehydroquinate synthase activity"/>
    <property type="evidence" value="ECO:0007669"/>
    <property type="project" value="UniProtKB-UniRule"/>
</dbReference>
<feature type="binding site" evidence="19">
    <location>
        <position position="266"/>
    </location>
    <ligand>
        <name>Zn(2+)</name>
        <dbReference type="ChEBI" id="CHEBI:29105"/>
    </ligand>
</feature>
<reference evidence="22" key="1">
    <citation type="submission" date="2020-07" db="EMBL/GenBank/DDBJ databases">
        <title>Huge and variable diversity of episymbiotic CPR bacteria and DPANN archaea in groundwater ecosystems.</title>
        <authorList>
            <person name="He C.Y."/>
            <person name="Keren R."/>
            <person name="Whittaker M."/>
            <person name="Farag I.F."/>
            <person name="Doudna J."/>
            <person name="Cate J.H.D."/>
            <person name="Banfield J.F."/>
        </authorList>
    </citation>
    <scope>NUCLEOTIDE SEQUENCE</scope>
    <source>
        <strain evidence="22">NC_groundwater_1370_Ag_S-0.2um_69_93</strain>
    </source>
</reference>
<dbReference type="Pfam" id="PF24621">
    <property type="entry name" value="DHQS_C"/>
    <property type="match status" value="1"/>
</dbReference>